<feature type="compositionally biased region" description="Polar residues" evidence="1">
    <location>
        <begin position="484"/>
        <end position="493"/>
    </location>
</feature>
<accession>A0A553PT82</accession>
<name>A0A553PT82_TIGCA</name>
<feature type="region of interest" description="Disordered" evidence="1">
    <location>
        <begin position="207"/>
        <end position="596"/>
    </location>
</feature>
<feature type="compositionally biased region" description="Basic and acidic residues" evidence="1">
    <location>
        <begin position="132"/>
        <end position="142"/>
    </location>
</feature>
<dbReference type="AlphaFoldDB" id="A0A553PT82"/>
<dbReference type="EMBL" id="VCGU01000001">
    <property type="protein sequence ID" value="TRY80892.1"/>
    <property type="molecule type" value="Genomic_DNA"/>
</dbReference>
<feature type="compositionally biased region" description="Basic and acidic residues" evidence="1">
    <location>
        <begin position="240"/>
        <end position="250"/>
    </location>
</feature>
<feature type="compositionally biased region" description="Acidic residues" evidence="1">
    <location>
        <begin position="507"/>
        <end position="522"/>
    </location>
</feature>
<organism evidence="2 3">
    <name type="scientific">Tigriopus californicus</name>
    <name type="common">Marine copepod</name>
    <dbReference type="NCBI Taxonomy" id="6832"/>
    <lineage>
        <taxon>Eukaryota</taxon>
        <taxon>Metazoa</taxon>
        <taxon>Ecdysozoa</taxon>
        <taxon>Arthropoda</taxon>
        <taxon>Crustacea</taxon>
        <taxon>Multicrustacea</taxon>
        <taxon>Hexanauplia</taxon>
        <taxon>Copepoda</taxon>
        <taxon>Harpacticoida</taxon>
        <taxon>Harpacticidae</taxon>
        <taxon>Tigriopus</taxon>
    </lineage>
</organism>
<feature type="compositionally biased region" description="Basic residues" evidence="1">
    <location>
        <begin position="551"/>
        <end position="568"/>
    </location>
</feature>
<feature type="compositionally biased region" description="Basic residues" evidence="1">
    <location>
        <begin position="455"/>
        <end position="465"/>
    </location>
</feature>
<keyword evidence="3" id="KW-1185">Reference proteome</keyword>
<proteinExistence type="predicted"/>
<feature type="region of interest" description="Disordered" evidence="1">
    <location>
        <begin position="91"/>
        <end position="112"/>
    </location>
</feature>
<evidence type="ECO:0000313" key="3">
    <source>
        <dbReference type="Proteomes" id="UP000318571"/>
    </source>
</evidence>
<evidence type="ECO:0000313" key="2">
    <source>
        <dbReference type="EMBL" id="TRY80892.1"/>
    </source>
</evidence>
<evidence type="ECO:0000256" key="1">
    <source>
        <dbReference type="SAM" id="MobiDB-lite"/>
    </source>
</evidence>
<protein>
    <submittedName>
        <fullName evidence="2">Uncharacterized protein</fullName>
    </submittedName>
</protein>
<feature type="compositionally biased region" description="Basic residues" evidence="1">
    <location>
        <begin position="576"/>
        <end position="585"/>
    </location>
</feature>
<reference evidence="2 3" key="1">
    <citation type="journal article" date="2018" name="Nat. Ecol. Evol.">
        <title>Genomic signatures of mitonuclear coevolution across populations of Tigriopus californicus.</title>
        <authorList>
            <person name="Barreto F.S."/>
            <person name="Watson E.T."/>
            <person name="Lima T.G."/>
            <person name="Willett C.S."/>
            <person name="Edmands S."/>
            <person name="Li W."/>
            <person name="Burton R.S."/>
        </authorList>
    </citation>
    <scope>NUCLEOTIDE SEQUENCE [LARGE SCALE GENOMIC DNA]</scope>
    <source>
        <strain evidence="2 3">San Diego</strain>
    </source>
</reference>
<feature type="compositionally biased region" description="Basic and acidic residues" evidence="1">
    <location>
        <begin position="416"/>
        <end position="436"/>
    </location>
</feature>
<sequence>MTSEGKYFSSNSVELCGVILIIFGSISTLEAESVNLLDLLEQEHHQPAIFARDQVFRSLDSSIGISNASQNNIGIPRICRCQRDRPLEPKLESPGKGFANGRGNLDEAPLTSNLERNQHLQDWIEDAQMAEEKRPFQQDQKVESQGGSLGFPGGQSVGTLDHEHIEGRDRIRGSMDQGTIIGTVPNGRAPKAVSFPKVRPQIYEYGSSWGVRPPKEGKDQQQQLPSGPIFEDIPPPRLAPEGERPRHDLGPKGQNLKAPKEHRVPTEYQVPPNGDLEMIRPGFAQPEEVPTVWRPSRPGQHQRRDQVFDRPTNPPPSQGGSSGGFQPDRPKQVENPNFRPLGPDPYLNAGWHNAQPRVSPGFEPGEIGVLEAKNQPREDPINLKRRASRGHGSQFKWDEDDSISGEFKRFGGSSEEVSRDRQDTFSKANEESERQMRLKQLRRERRREAELGRQGVRKSRRRKSSKSSANQSSSRKDQFHATIGHSNGISFESNVEHHRQESAFASEQEEESEYISVYEDEILDRGRGRGVNPSRRDPFKPRQRPVEVRRPPKHLQTIRKPPKPRSGRRPINVPIKRPRLRRPPVPKRQLQAGWLG</sequence>
<feature type="compositionally biased region" description="Basic and acidic residues" evidence="1">
    <location>
        <begin position="160"/>
        <end position="173"/>
    </location>
</feature>
<dbReference type="Proteomes" id="UP000318571">
    <property type="component" value="Chromosome 12"/>
</dbReference>
<feature type="compositionally biased region" description="Gly residues" evidence="1">
    <location>
        <begin position="147"/>
        <end position="156"/>
    </location>
</feature>
<feature type="compositionally biased region" description="Basic and acidic residues" evidence="1">
    <location>
        <begin position="534"/>
        <end position="550"/>
    </location>
</feature>
<feature type="region of interest" description="Disordered" evidence="1">
    <location>
        <begin position="132"/>
        <end position="193"/>
    </location>
</feature>
<feature type="compositionally biased region" description="Low complexity" evidence="1">
    <location>
        <begin position="587"/>
        <end position="596"/>
    </location>
</feature>
<comment type="caution">
    <text evidence="2">The sequence shown here is derived from an EMBL/GenBank/DDBJ whole genome shotgun (WGS) entry which is preliminary data.</text>
</comment>
<gene>
    <name evidence="2" type="ORF">TCAL_07755</name>
</gene>